<feature type="region of interest" description="Disordered" evidence="1">
    <location>
        <begin position="128"/>
        <end position="208"/>
    </location>
</feature>
<evidence type="ECO:0000313" key="2">
    <source>
        <dbReference type="EMBL" id="ETW82091.1"/>
    </source>
</evidence>
<feature type="compositionally biased region" description="Pro residues" evidence="1">
    <location>
        <begin position="49"/>
        <end position="60"/>
    </location>
</feature>
<feature type="compositionally biased region" description="Low complexity" evidence="1">
    <location>
        <begin position="438"/>
        <end position="454"/>
    </location>
</feature>
<feature type="compositionally biased region" description="Low complexity" evidence="1">
    <location>
        <begin position="397"/>
        <end position="412"/>
    </location>
</feature>
<dbReference type="InParanoid" id="W4KAH5"/>
<dbReference type="Proteomes" id="UP000030671">
    <property type="component" value="Unassembled WGS sequence"/>
</dbReference>
<feature type="region of interest" description="Disordered" evidence="1">
    <location>
        <begin position="227"/>
        <end position="293"/>
    </location>
</feature>
<feature type="compositionally biased region" description="Polar residues" evidence="1">
    <location>
        <begin position="518"/>
        <end position="527"/>
    </location>
</feature>
<reference evidence="2 3" key="1">
    <citation type="journal article" date="2012" name="New Phytol.">
        <title>Insight into trade-off between wood decay and parasitism from the genome of a fungal forest pathogen.</title>
        <authorList>
            <person name="Olson A."/>
            <person name="Aerts A."/>
            <person name="Asiegbu F."/>
            <person name="Belbahri L."/>
            <person name="Bouzid O."/>
            <person name="Broberg A."/>
            <person name="Canback B."/>
            <person name="Coutinho P.M."/>
            <person name="Cullen D."/>
            <person name="Dalman K."/>
            <person name="Deflorio G."/>
            <person name="van Diepen L.T."/>
            <person name="Dunand C."/>
            <person name="Duplessis S."/>
            <person name="Durling M."/>
            <person name="Gonthier P."/>
            <person name="Grimwood J."/>
            <person name="Fossdal C.G."/>
            <person name="Hansson D."/>
            <person name="Henrissat B."/>
            <person name="Hietala A."/>
            <person name="Himmelstrand K."/>
            <person name="Hoffmeister D."/>
            <person name="Hogberg N."/>
            <person name="James T.Y."/>
            <person name="Karlsson M."/>
            <person name="Kohler A."/>
            <person name="Kues U."/>
            <person name="Lee Y.H."/>
            <person name="Lin Y.C."/>
            <person name="Lind M."/>
            <person name="Lindquist E."/>
            <person name="Lombard V."/>
            <person name="Lucas S."/>
            <person name="Lunden K."/>
            <person name="Morin E."/>
            <person name="Murat C."/>
            <person name="Park J."/>
            <person name="Raffaello T."/>
            <person name="Rouze P."/>
            <person name="Salamov A."/>
            <person name="Schmutz J."/>
            <person name="Solheim H."/>
            <person name="Stahlberg J."/>
            <person name="Velez H."/>
            <person name="de Vries R.P."/>
            <person name="Wiebenga A."/>
            <person name="Woodward S."/>
            <person name="Yakovlev I."/>
            <person name="Garbelotto M."/>
            <person name="Martin F."/>
            <person name="Grigoriev I.V."/>
            <person name="Stenlid J."/>
        </authorList>
    </citation>
    <scope>NUCLEOTIDE SEQUENCE [LARGE SCALE GENOMIC DNA]</scope>
    <source>
        <strain evidence="2 3">TC 32-1</strain>
    </source>
</reference>
<protein>
    <submittedName>
        <fullName evidence="2">Uncharacterized protein</fullName>
    </submittedName>
</protein>
<accession>W4KAH5</accession>
<dbReference type="AlphaFoldDB" id="W4KAH5"/>
<feature type="compositionally biased region" description="Polar residues" evidence="1">
    <location>
        <begin position="25"/>
        <end position="37"/>
    </location>
</feature>
<dbReference type="EMBL" id="KI925458">
    <property type="protein sequence ID" value="ETW82091.1"/>
    <property type="molecule type" value="Genomic_DNA"/>
</dbReference>
<feature type="region of interest" description="Disordered" evidence="1">
    <location>
        <begin position="1"/>
        <end position="64"/>
    </location>
</feature>
<feature type="compositionally biased region" description="Low complexity" evidence="1">
    <location>
        <begin position="198"/>
        <end position="208"/>
    </location>
</feature>
<proteinExistence type="predicted"/>
<organism evidence="2 3">
    <name type="scientific">Heterobasidion irregulare (strain TC 32-1)</name>
    <dbReference type="NCBI Taxonomy" id="747525"/>
    <lineage>
        <taxon>Eukaryota</taxon>
        <taxon>Fungi</taxon>
        <taxon>Dikarya</taxon>
        <taxon>Basidiomycota</taxon>
        <taxon>Agaricomycotina</taxon>
        <taxon>Agaricomycetes</taxon>
        <taxon>Russulales</taxon>
        <taxon>Bondarzewiaceae</taxon>
        <taxon>Heterobasidion</taxon>
        <taxon>Heterobasidion annosum species complex</taxon>
    </lineage>
</organism>
<feature type="compositionally biased region" description="Low complexity" evidence="1">
    <location>
        <begin position="466"/>
        <end position="479"/>
    </location>
</feature>
<feature type="region of interest" description="Disordered" evidence="1">
    <location>
        <begin position="390"/>
        <end position="479"/>
    </location>
</feature>
<feature type="compositionally biased region" description="Low complexity" evidence="1">
    <location>
        <begin position="146"/>
        <end position="159"/>
    </location>
</feature>
<dbReference type="HOGENOM" id="CLU_024697_0_0_1"/>
<gene>
    <name evidence="2" type="ORF">HETIRDRAFT_384480</name>
</gene>
<sequence length="579" mass="62394">MFVGGGPALTPARQYGKNKQRPRETPQTAHTMPRTQQPHPPSPFSSSPPSRPHPHPPPPSSRVSTDVLTVMLAQRLNELATANAEGLLESVSILASHQILPHAASFSDDEYRLLRQSLFERLSANAPLPTETPVVPIAGPSRVDSHSQTHTSSTQRTTPSRPPSIQSKRSISSNLSSMLRRATSRRSSSTSRDRDQSDTNSMFSIGSMSSGMIQRRLFTRPLHKQTSELSLRTDSSPFDSASISSHVKSARGGTATEPTTPSSPSLSRTTTRSARRLPKAAPPSSFHGRVVGLDPPNVRLSGLDITTDSEQLKTARDIRHEIESVEAEGRRLLDAFNGLELSTLTRRQHRPGPLMPNASSSHLAVPGTHPSDLQDPLDFSWTLIPDRRSRFRKDSDSTSVRSSGSNGTSLSDYRSPTRSRPKGGSPLVAQPVSLGRKSSFASVSSRGRSASTSVPALPSSSTSVIGRLGSASSSSLNLSRSASHLPLATVAEGDGRESVDGHRAWPGLSTPAGHAKSASVTPRSATSAAGDDAELAALEVEMVDIRRRRTEVVGRYEERLEYLRAKLKGAELHEKLLRQ</sequence>
<dbReference type="eggNOG" id="ENOG502SENF">
    <property type="taxonomic scope" value="Eukaryota"/>
</dbReference>
<dbReference type="RefSeq" id="XP_009546656.1">
    <property type="nucleotide sequence ID" value="XM_009548361.1"/>
</dbReference>
<feature type="region of interest" description="Disordered" evidence="1">
    <location>
        <begin position="344"/>
        <end position="377"/>
    </location>
</feature>
<feature type="compositionally biased region" description="Basic and acidic residues" evidence="1">
    <location>
        <begin position="493"/>
        <end position="503"/>
    </location>
</feature>
<evidence type="ECO:0000256" key="1">
    <source>
        <dbReference type="SAM" id="MobiDB-lite"/>
    </source>
</evidence>
<feature type="region of interest" description="Disordered" evidence="1">
    <location>
        <begin position="493"/>
        <end position="529"/>
    </location>
</feature>
<keyword evidence="3" id="KW-1185">Reference proteome</keyword>
<feature type="compositionally biased region" description="Low complexity" evidence="1">
    <location>
        <begin position="254"/>
        <end position="272"/>
    </location>
</feature>
<feature type="compositionally biased region" description="Polar residues" evidence="1">
    <location>
        <begin position="165"/>
        <end position="175"/>
    </location>
</feature>
<dbReference type="OrthoDB" id="3367070at2759"/>
<evidence type="ECO:0000313" key="3">
    <source>
        <dbReference type="Proteomes" id="UP000030671"/>
    </source>
</evidence>
<name>W4KAH5_HETIT</name>
<feature type="compositionally biased region" description="Low complexity" evidence="1">
    <location>
        <begin position="235"/>
        <end position="245"/>
    </location>
</feature>
<dbReference type="GeneID" id="20672206"/>
<feature type="compositionally biased region" description="Low complexity" evidence="1">
    <location>
        <begin position="176"/>
        <end position="190"/>
    </location>
</feature>
<dbReference type="KEGG" id="hir:HETIRDRAFT_384480"/>